<dbReference type="EMBL" id="JXRP01000016">
    <property type="protein sequence ID" value="KIL46757.1"/>
    <property type="molecule type" value="Genomic_DNA"/>
</dbReference>
<evidence type="ECO:0000256" key="2">
    <source>
        <dbReference type="ARBA" id="ARBA00022833"/>
    </source>
</evidence>
<dbReference type="InterPro" id="IPR001261">
    <property type="entry name" value="ArgE/DapE_CS"/>
</dbReference>
<dbReference type="Pfam" id="PF01546">
    <property type="entry name" value="Peptidase_M20"/>
    <property type="match status" value="1"/>
</dbReference>
<evidence type="ECO:0000313" key="4">
    <source>
        <dbReference type="Proteomes" id="UP000031938"/>
    </source>
</evidence>
<keyword evidence="1" id="KW-0378">Hydrolase</keyword>
<organism evidence="3 4">
    <name type="scientific">Jeotgalibacillus soli</name>
    <dbReference type="NCBI Taxonomy" id="889306"/>
    <lineage>
        <taxon>Bacteria</taxon>
        <taxon>Bacillati</taxon>
        <taxon>Bacillota</taxon>
        <taxon>Bacilli</taxon>
        <taxon>Bacillales</taxon>
        <taxon>Caryophanaceae</taxon>
        <taxon>Jeotgalibacillus</taxon>
    </lineage>
</organism>
<dbReference type="PANTHER" id="PTHR43808:SF27">
    <property type="entry name" value="PROTEIN ROCB"/>
    <property type="match status" value="1"/>
</dbReference>
<dbReference type="PIRSF" id="PIRSF010386">
    <property type="entry name" value="RocB"/>
    <property type="match status" value="1"/>
</dbReference>
<evidence type="ECO:0008006" key="5">
    <source>
        <dbReference type="Google" id="ProtNLM"/>
    </source>
</evidence>
<dbReference type="InterPro" id="IPR002933">
    <property type="entry name" value="Peptidase_M20"/>
</dbReference>
<evidence type="ECO:0000313" key="3">
    <source>
        <dbReference type="EMBL" id="KIL46757.1"/>
    </source>
</evidence>
<comment type="caution">
    <text evidence="3">The sequence shown here is derived from an EMBL/GenBank/DDBJ whole genome shotgun (WGS) entry which is preliminary data.</text>
</comment>
<evidence type="ECO:0000256" key="1">
    <source>
        <dbReference type="ARBA" id="ARBA00022801"/>
    </source>
</evidence>
<gene>
    <name evidence="3" type="ORF">KP78_18750</name>
</gene>
<keyword evidence="4" id="KW-1185">Reference proteome</keyword>
<protein>
    <recommendedName>
        <fullName evidence="5">Peptidase M20</fullName>
    </recommendedName>
</protein>
<name>A0A0C2VCS4_9BACL</name>
<dbReference type="Proteomes" id="UP000031938">
    <property type="component" value="Unassembled WGS sequence"/>
</dbReference>
<dbReference type="InterPro" id="IPR050072">
    <property type="entry name" value="Peptidase_M20A"/>
</dbReference>
<dbReference type="AlphaFoldDB" id="A0A0C2VCS4"/>
<dbReference type="Gene3D" id="3.40.630.10">
    <property type="entry name" value="Zn peptidases"/>
    <property type="match status" value="1"/>
</dbReference>
<dbReference type="RefSeq" id="WP_041088148.1">
    <property type="nucleotide sequence ID" value="NZ_JXRP01000016.1"/>
</dbReference>
<reference evidence="3 4" key="1">
    <citation type="submission" date="2015-01" db="EMBL/GenBank/DDBJ databases">
        <title>Genome sequencing of Jeotgalibacillus soli.</title>
        <authorList>
            <person name="Goh K.M."/>
            <person name="Chan K.-G."/>
            <person name="Yaakop A.S."/>
            <person name="Ee R."/>
            <person name="Gan H.M."/>
            <person name="Chan C.S."/>
        </authorList>
    </citation>
    <scope>NUCLEOTIDE SEQUENCE [LARGE SCALE GENOMIC DNA]</scope>
    <source>
        <strain evidence="3 4">P9</strain>
    </source>
</reference>
<dbReference type="InterPro" id="IPR012166">
    <property type="entry name" value="Uncharacterised_RocB"/>
</dbReference>
<dbReference type="PATRIC" id="fig|889306.3.peg.1890"/>
<dbReference type="PANTHER" id="PTHR43808">
    <property type="entry name" value="ACETYLORNITHINE DEACETYLASE"/>
    <property type="match status" value="1"/>
</dbReference>
<keyword evidence="2" id="KW-0862">Zinc</keyword>
<accession>A0A0C2VCS4</accession>
<dbReference type="GO" id="GO:0016787">
    <property type="term" value="F:hydrolase activity"/>
    <property type="evidence" value="ECO:0007669"/>
    <property type="project" value="UniProtKB-KW"/>
</dbReference>
<dbReference type="SUPFAM" id="SSF53187">
    <property type="entry name" value="Zn-dependent exopeptidases"/>
    <property type="match status" value="1"/>
</dbReference>
<sequence>MYNELKEKPMLIQAEQLTRYLTSIKSYNGTDGESEKADAIAKVIRSFPYFLEHPDEVWIQEIPNDPFGRKNVWARLKGLSSRTVLFHSHIDTVETDDFGPLQKIAHNSDALEHFFTSYDADSRVQVDALSEDWLFGRGALDMQSGIAVHLVNLLAMSEQKEPLEGNMLFLFNSDEESEHAGILAALHELEKMKQQGMDYIAAINNDFIGPLFDGDPHKYIYTGAAGKVLPCFYIYGREAHVGDILTSIDPTQIGAELNRRINQNLELAEPLEGEYVLPPACLYFKDDKHHYNVQTAVSARLYFNYFVFERTAKDVLDELMVIAKEACEELRELSRGRYEQFHKKHQLPVSNWDWKLEVVCFDEFVTSLRKKGLPVEDTLNSIQEQYIGKDRRDAAFAMVEALQQLDPEKKPRVIIFFAPPFLPHNFLNEKNEYGNEIKRKLTKRLNEVSSLTGESFMIKRFFPYLADGSFLSLHESEEEVEVLEQNMPRMEILYPLPIHLIKKLNIPSINIGVYGKDGHKWTERVYKPYTFGILPNLIREFALDLVAEKERLLL</sequence>
<dbReference type="STRING" id="889306.KP78_18750"/>
<dbReference type="PROSITE" id="PS00758">
    <property type="entry name" value="ARGE_DAPE_CPG2_1"/>
    <property type="match status" value="1"/>
</dbReference>
<proteinExistence type="predicted"/>